<dbReference type="RefSeq" id="WP_117454168.1">
    <property type="nucleotide sequence ID" value="NZ_CP060636.1"/>
</dbReference>
<dbReference type="Proteomes" id="UP000515856">
    <property type="component" value="Chromosome"/>
</dbReference>
<protein>
    <recommendedName>
        <fullName evidence="3">DUF3806 domain-containing protein</fullName>
    </recommendedName>
</protein>
<evidence type="ECO:0000313" key="2">
    <source>
        <dbReference type="Proteomes" id="UP000515856"/>
    </source>
</evidence>
<organism evidence="1 2">
    <name type="scientific">[Eubacterium] hominis</name>
    <dbReference type="NCBI Taxonomy" id="2764325"/>
    <lineage>
        <taxon>Bacteria</taxon>
        <taxon>Bacillati</taxon>
        <taxon>Bacillota</taxon>
        <taxon>Erysipelotrichia</taxon>
        <taxon>Erysipelotrichales</taxon>
        <taxon>Erysipelotrichaceae</taxon>
        <taxon>Amedibacillus</taxon>
    </lineage>
</organism>
<evidence type="ECO:0000313" key="1">
    <source>
        <dbReference type="EMBL" id="QNM10824.1"/>
    </source>
</evidence>
<proteinExistence type="predicted"/>
<name>A0A7G9GJ42_9FIRM</name>
<dbReference type="KEGG" id="ehn:H9Q80_11075"/>
<sequence>MGLFKKKVKEKQESALKMDIIKAKDWIILALCSSGYPVDTTLESLKEIDRFFDEQCGPNGLLSEQRGNRLFAIGAYIGEVIISTYGGEWICDDKDPMGEVNASIRLLDGTIIWPIQRAVKRYQNGAEDSIYAYACALNSK</sequence>
<keyword evidence="2" id="KW-1185">Reference proteome</keyword>
<gene>
    <name evidence="1" type="ORF">H9Q80_11075</name>
</gene>
<dbReference type="EMBL" id="CP060636">
    <property type="protein sequence ID" value="QNM10824.1"/>
    <property type="molecule type" value="Genomic_DNA"/>
</dbReference>
<accession>A0A7G9GJ42</accession>
<reference evidence="1 2" key="1">
    <citation type="submission" date="2020-08" db="EMBL/GenBank/DDBJ databases">
        <authorList>
            <person name="Liu C."/>
            <person name="Sun Q."/>
        </authorList>
    </citation>
    <scope>NUCLEOTIDE SEQUENCE [LARGE SCALE GENOMIC DNA]</scope>
    <source>
        <strain evidence="1 2">NSJ-61</strain>
    </source>
</reference>
<dbReference type="AlphaFoldDB" id="A0A7G9GJ42"/>
<evidence type="ECO:0008006" key="3">
    <source>
        <dbReference type="Google" id="ProtNLM"/>
    </source>
</evidence>